<evidence type="ECO:0000256" key="2">
    <source>
        <dbReference type="ARBA" id="ARBA00023033"/>
    </source>
</evidence>
<dbReference type="Proteomes" id="UP000295198">
    <property type="component" value="Unassembled WGS sequence"/>
</dbReference>
<sequence length="321" mass="34788">MPANSVRALGALGLEAELRDRGRVIARQRFLDERGRLLLEIDLPGFWGEAGPCVALGHRELHEVLREGIDVRLATTVVDLRQRGGPVHADFVDGSGEDYDAVVGADGLRSWVRAHAFGGGEPHFVGQASWRLLVDGFADVTSWTVWLGRGRAFLVIPLDGGRVYCYADIDASETTDPTSGDPAALAELFGRFAEPVPTILAAGLATGGAPYFSPIEEVVHEPWVLDKIVLVGDAAHAMAPNMAEGAGMALEDALVLAETIASGRPLEAFQARRRPRVEFVHAQTRRRDRTRRLPGTVRNASLRFAGRQIFNSSYAPLRTAP</sequence>
<dbReference type="PANTHER" id="PTHR13789">
    <property type="entry name" value="MONOOXYGENASE"/>
    <property type="match status" value="1"/>
</dbReference>
<dbReference type="AlphaFoldDB" id="A0A4Q4Z6I7"/>
<name>A0A4Q4Z6I7_9ACTN</name>
<dbReference type="GO" id="GO:0071949">
    <property type="term" value="F:FAD binding"/>
    <property type="evidence" value="ECO:0007669"/>
    <property type="project" value="InterPro"/>
</dbReference>
<proteinExistence type="predicted"/>
<keyword evidence="5" id="KW-1185">Reference proteome</keyword>
<evidence type="ECO:0000259" key="3">
    <source>
        <dbReference type="Pfam" id="PF01494"/>
    </source>
</evidence>
<evidence type="ECO:0000313" key="5">
    <source>
        <dbReference type="Proteomes" id="UP000295198"/>
    </source>
</evidence>
<dbReference type="PANTHER" id="PTHR13789:SF309">
    <property type="entry name" value="PUTATIVE (AFU_ORTHOLOGUE AFUA_6G14510)-RELATED"/>
    <property type="match status" value="1"/>
</dbReference>
<feature type="domain" description="FAD-binding" evidence="3">
    <location>
        <begin position="5"/>
        <end position="262"/>
    </location>
</feature>
<evidence type="ECO:0000313" key="4">
    <source>
        <dbReference type="EMBL" id="RYP82965.1"/>
    </source>
</evidence>
<evidence type="ECO:0000256" key="1">
    <source>
        <dbReference type="ARBA" id="ARBA00023002"/>
    </source>
</evidence>
<dbReference type="InterPro" id="IPR050493">
    <property type="entry name" value="FAD-dep_Monooxygenase_BioMet"/>
</dbReference>
<dbReference type="Pfam" id="PF01494">
    <property type="entry name" value="FAD_binding_3"/>
    <property type="match status" value="1"/>
</dbReference>
<reference evidence="4 5" key="1">
    <citation type="submission" date="2019-01" db="EMBL/GenBank/DDBJ databases">
        <title>Nocardioides guangzhouensis sp. nov., an actinobacterium isolated from soil.</title>
        <authorList>
            <person name="Fu Y."/>
            <person name="Cai Y."/>
            <person name="Lin Z."/>
            <person name="Chen P."/>
        </authorList>
    </citation>
    <scope>NUCLEOTIDE SEQUENCE [LARGE SCALE GENOMIC DNA]</scope>
    <source>
        <strain evidence="4 5">130</strain>
    </source>
</reference>
<organism evidence="4 5">
    <name type="scientific">Nocardioides guangzhouensis</name>
    <dbReference type="NCBI Taxonomy" id="2497878"/>
    <lineage>
        <taxon>Bacteria</taxon>
        <taxon>Bacillati</taxon>
        <taxon>Actinomycetota</taxon>
        <taxon>Actinomycetes</taxon>
        <taxon>Propionibacteriales</taxon>
        <taxon>Nocardioidaceae</taxon>
        <taxon>Nocardioides</taxon>
    </lineage>
</organism>
<keyword evidence="1" id="KW-0560">Oxidoreductase</keyword>
<gene>
    <name evidence="4" type="ORF">EKO23_20320</name>
</gene>
<dbReference type="InterPro" id="IPR002938">
    <property type="entry name" value="FAD-bd"/>
</dbReference>
<protein>
    <recommendedName>
        <fullName evidence="3">FAD-binding domain-containing protein</fullName>
    </recommendedName>
</protein>
<dbReference type="PRINTS" id="PR00420">
    <property type="entry name" value="RNGMNOXGNASE"/>
</dbReference>
<dbReference type="GO" id="GO:0004497">
    <property type="term" value="F:monooxygenase activity"/>
    <property type="evidence" value="ECO:0007669"/>
    <property type="project" value="UniProtKB-KW"/>
</dbReference>
<dbReference type="RefSeq" id="WP_134720128.1">
    <property type="nucleotide sequence ID" value="NZ_SDKM01000039.1"/>
</dbReference>
<dbReference type="EMBL" id="SDKM01000039">
    <property type="protein sequence ID" value="RYP82965.1"/>
    <property type="molecule type" value="Genomic_DNA"/>
</dbReference>
<accession>A0A4Q4Z6I7</accession>
<dbReference type="Gene3D" id="3.50.50.60">
    <property type="entry name" value="FAD/NAD(P)-binding domain"/>
    <property type="match status" value="1"/>
</dbReference>
<dbReference type="InterPro" id="IPR036188">
    <property type="entry name" value="FAD/NAD-bd_sf"/>
</dbReference>
<dbReference type="SUPFAM" id="SSF51905">
    <property type="entry name" value="FAD/NAD(P)-binding domain"/>
    <property type="match status" value="1"/>
</dbReference>
<comment type="caution">
    <text evidence="4">The sequence shown here is derived from an EMBL/GenBank/DDBJ whole genome shotgun (WGS) entry which is preliminary data.</text>
</comment>
<keyword evidence="2" id="KW-0503">Monooxygenase</keyword>
<dbReference type="OrthoDB" id="3212532at2"/>